<dbReference type="InterPro" id="IPR050979">
    <property type="entry name" value="LD-transpeptidase"/>
</dbReference>
<protein>
    <recommendedName>
        <fullName evidence="8">L,D-TPase catalytic domain-containing protein</fullName>
    </recommendedName>
</protein>
<evidence type="ECO:0000256" key="5">
    <source>
        <dbReference type="ARBA" id="ARBA00023315"/>
    </source>
</evidence>
<keyword evidence="10" id="KW-1185">Reference proteome</keyword>
<dbReference type="PANTHER" id="PTHR30582">
    <property type="entry name" value="L,D-TRANSPEPTIDASE"/>
    <property type="match status" value="1"/>
</dbReference>
<dbReference type="InterPro" id="IPR041280">
    <property type="entry name" value="Big_10"/>
</dbReference>
<keyword evidence="5" id="KW-0012">Acyltransferase</keyword>
<evidence type="ECO:0000256" key="6">
    <source>
        <dbReference type="ARBA" id="ARBA00023316"/>
    </source>
</evidence>
<evidence type="ECO:0000256" key="7">
    <source>
        <dbReference type="PROSITE-ProRule" id="PRU01373"/>
    </source>
</evidence>
<dbReference type="Proteomes" id="UP001501624">
    <property type="component" value="Unassembled WGS sequence"/>
</dbReference>
<sequence>MKDHAAAERGLKVASDKPAEGAWRWFGDDEVHYRTKEYRPAYNKITLDIDLGGVTLGDGIYGETDRRISFQTGPAIISKASDKDKQLRAYKDGQLVLTAPVSPGKPTAKCVSGTLLVMTVQSPYTMDSSTYGVPADSPGGYRTTVQYALRLTNSGQFLHSAPLSVADQGRTNVSHGCINMSTANAKWFYENSHRGDVVEVSDTGEQIKPGDGWTDWRFTWEQWLQGR</sequence>
<evidence type="ECO:0000313" key="10">
    <source>
        <dbReference type="Proteomes" id="UP001501624"/>
    </source>
</evidence>
<evidence type="ECO:0000256" key="3">
    <source>
        <dbReference type="ARBA" id="ARBA00022960"/>
    </source>
</evidence>
<gene>
    <name evidence="9" type="ORF">GCM10022380_87570</name>
</gene>
<keyword evidence="4 7" id="KW-0573">Peptidoglycan synthesis</keyword>
<accession>A0ABP7JXB2</accession>
<reference evidence="10" key="1">
    <citation type="journal article" date="2019" name="Int. J. Syst. Evol. Microbiol.">
        <title>The Global Catalogue of Microorganisms (GCM) 10K type strain sequencing project: providing services to taxonomists for standard genome sequencing and annotation.</title>
        <authorList>
            <consortium name="The Broad Institute Genomics Platform"/>
            <consortium name="The Broad Institute Genome Sequencing Center for Infectious Disease"/>
            <person name="Wu L."/>
            <person name="Ma J."/>
        </authorList>
    </citation>
    <scope>NUCLEOTIDE SEQUENCE [LARGE SCALE GENOMIC DNA]</scope>
    <source>
        <strain evidence="10">JCM 17017</strain>
    </source>
</reference>
<feature type="domain" description="L,D-TPase catalytic" evidence="8">
    <location>
        <begin position="76"/>
        <end position="201"/>
    </location>
</feature>
<evidence type="ECO:0000256" key="4">
    <source>
        <dbReference type="ARBA" id="ARBA00022984"/>
    </source>
</evidence>
<dbReference type="EMBL" id="BAABCM010000026">
    <property type="protein sequence ID" value="GAA3856540.1"/>
    <property type="molecule type" value="Genomic_DNA"/>
</dbReference>
<name>A0ABP7JXB2_9PSEU</name>
<proteinExistence type="predicted"/>
<feature type="active site" description="Proton donor/acceptor" evidence="7">
    <location>
        <position position="159"/>
    </location>
</feature>
<dbReference type="Gene3D" id="2.40.440.10">
    <property type="entry name" value="L,D-transpeptidase catalytic domain-like"/>
    <property type="match status" value="1"/>
</dbReference>
<keyword evidence="3 7" id="KW-0133">Cell shape</keyword>
<comment type="caution">
    <text evidence="9">The sequence shown here is derived from an EMBL/GenBank/DDBJ whole genome shotgun (WGS) entry which is preliminary data.</text>
</comment>
<dbReference type="InterPro" id="IPR038063">
    <property type="entry name" value="Transpep_catalytic_dom"/>
</dbReference>
<dbReference type="SUPFAM" id="SSF141523">
    <property type="entry name" value="L,D-transpeptidase catalytic domain-like"/>
    <property type="match status" value="1"/>
</dbReference>
<evidence type="ECO:0000256" key="1">
    <source>
        <dbReference type="ARBA" id="ARBA00004752"/>
    </source>
</evidence>
<evidence type="ECO:0000259" key="8">
    <source>
        <dbReference type="PROSITE" id="PS52029"/>
    </source>
</evidence>
<feature type="active site" description="Nucleophile" evidence="7">
    <location>
        <position position="177"/>
    </location>
</feature>
<evidence type="ECO:0000256" key="2">
    <source>
        <dbReference type="ARBA" id="ARBA00022679"/>
    </source>
</evidence>
<dbReference type="Gene3D" id="2.60.40.3710">
    <property type="match status" value="1"/>
</dbReference>
<dbReference type="PROSITE" id="PS52029">
    <property type="entry name" value="LD_TPASE"/>
    <property type="match status" value="1"/>
</dbReference>
<keyword evidence="2" id="KW-0808">Transferase</keyword>
<organism evidence="9 10">
    <name type="scientific">Amycolatopsis tucumanensis</name>
    <dbReference type="NCBI Taxonomy" id="401106"/>
    <lineage>
        <taxon>Bacteria</taxon>
        <taxon>Bacillati</taxon>
        <taxon>Actinomycetota</taxon>
        <taxon>Actinomycetes</taxon>
        <taxon>Pseudonocardiales</taxon>
        <taxon>Pseudonocardiaceae</taxon>
        <taxon>Amycolatopsis</taxon>
    </lineage>
</organism>
<dbReference type="InterPro" id="IPR005490">
    <property type="entry name" value="LD_TPept_cat_dom"/>
</dbReference>
<dbReference type="PANTHER" id="PTHR30582:SF2">
    <property type="entry name" value="L,D-TRANSPEPTIDASE YCIB-RELATED"/>
    <property type="match status" value="1"/>
</dbReference>
<dbReference type="Pfam" id="PF17964">
    <property type="entry name" value="Big_10"/>
    <property type="match status" value="1"/>
</dbReference>
<keyword evidence="6 7" id="KW-0961">Cell wall biogenesis/degradation</keyword>
<evidence type="ECO:0000313" key="9">
    <source>
        <dbReference type="EMBL" id="GAA3856540.1"/>
    </source>
</evidence>
<comment type="pathway">
    <text evidence="1 7">Cell wall biogenesis; peptidoglycan biosynthesis.</text>
</comment>
<dbReference type="Pfam" id="PF03734">
    <property type="entry name" value="YkuD"/>
    <property type="match status" value="1"/>
</dbReference>
<dbReference type="CDD" id="cd16913">
    <property type="entry name" value="YkuD_like"/>
    <property type="match status" value="1"/>
</dbReference>